<dbReference type="Proteomes" id="UP000050398">
    <property type="component" value="Unassembled WGS sequence"/>
</dbReference>
<organism evidence="3 4">
    <name type="scientific">Rossellomorea vietnamensis</name>
    <dbReference type="NCBI Taxonomy" id="218284"/>
    <lineage>
        <taxon>Bacteria</taxon>
        <taxon>Bacillati</taxon>
        <taxon>Bacillota</taxon>
        <taxon>Bacilli</taxon>
        <taxon>Bacillales</taxon>
        <taxon>Bacillaceae</taxon>
        <taxon>Rossellomorea</taxon>
    </lineage>
</organism>
<dbReference type="PATRIC" id="fig|218284.4.peg.2381"/>
<evidence type="ECO:0000313" key="4">
    <source>
        <dbReference type="Proteomes" id="UP000050398"/>
    </source>
</evidence>
<comment type="caution">
    <text evidence="3">The sequence shown here is derived from an EMBL/GenBank/DDBJ whole genome shotgun (WGS) entry which is preliminary data.</text>
</comment>
<dbReference type="PANTHER" id="PTHR43563:SF14">
    <property type="entry name" value="AMINE OXIDASE"/>
    <property type="match status" value="1"/>
</dbReference>
<evidence type="ECO:0000259" key="2">
    <source>
        <dbReference type="Pfam" id="PF01593"/>
    </source>
</evidence>
<dbReference type="SUPFAM" id="SSF51905">
    <property type="entry name" value="FAD/NAD(P)-binding domain"/>
    <property type="match status" value="1"/>
</dbReference>
<evidence type="ECO:0000313" key="3">
    <source>
        <dbReference type="EMBL" id="KPL57954.1"/>
    </source>
</evidence>
<dbReference type="OrthoDB" id="56323at2"/>
<feature type="domain" description="Amine oxidase" evidence="2">
    <location>
        <begin position="106"/>
        <end position="356"/>
    </location>
</feature>
<dbReference type="Gene3D" id="3.50.50.60">
    <property type="entry name" value="FAD/NAD(P)-binding domain"/>
    <property type="match status" value="2"/>
</dbReference>
<dbReference type="InterPro" id="IPR002937">
    <property type="entry name" value="Amino_oxidase"/>
</dbReference>
<name>A0A0N8GGA5_9BACI</name>
<evidence type="ECO:0000256" key="1">
    <source>
        <dbReference type="ARBA" id="ARBA00005995"/>
    </source>
</evidence>
<feature type="domain" description="Amine oxidase" evidence="2">
    <location>
        <begin position="12"/>
        <end position="89"/>
    </location>
</feature>
<accession>A0A0N8GGA5</accession>
<protein>
    <submittedName>
        <fullName evidence="3">Amine oxidase</fullName>
    </submittedName>
</protein>
<dbReference type="SUPFAM" id="SSF54373">
    <property type="entry name" value="FAD-linked reductases, C-terminal domain"/>
    <property type="match status" value="1"/>
</dbReference>
<dbReference type="PANTHER" id="PTHR43563">
    <property type="entry name" value="AMINE OXIDASE"/>
    <property type="match status" value="1"/>
</dbReference>
<sequence length="365" mass="39884">MKKPVIIVGAGLSGLRAASLLHSKGVECVVLEARGRIGGRVVSETIGGTDLAKFDLGPTWFWPDYEQVITRLVKELGLQTFLQHTEGAILYEQSENAIPQRHVLPEGAVQRSFRLNGGVKSLIDAVYDTLPFGTVQLNTTVEEIRMDNVGEITVEAYEQGGKKEWKAEAVILAMPPRLVARRLAFTPSLPEELMKSLLEKPTWMAGQAKAVAVYESPFWREEGLSGQVTSWAGPLQEIHDASPYNGAGALFGFFGIPAATRRELGEDKILDLVTEQLIRLFGKQASKPISLLYKDWATEEHTAVAEDGATLKSFPEYGPPGNTGIWEEKILFSATETAAENGGHLEGALLSAERAVSQFFANAYK</sequence>
<dbReference type="RefSeq" id="WP_060674394.1">
    <property type="nucleotide sequence ID" value="NZ_LIXZ01000022.1"/>
</dbReference>
<comment type="similarity">
    <text evidence="1">Belongs to the flavin monoamine oxidase family.</text>
</comment>
<proteinExistence type="inferred from homology"/>
<dbReference type="InterPro" id="IPR036188">
    <property type="entry name" value="FAD/NAD-bd_sf"/>
</dbReference>
<dbReference type="InterPro" id="IPR050703">
    <property type="entry name" value="Flavin_MAO"/>
</dbReference>
<gene>
    <name evidence="3" type="ORF">AM506_19200</name>
</gene>
<reference evidence="3 4" key="1">
    <citation type="submission" date="2015-08" db="EMBL/GenBank/DDBJ databases">
        <title>Draft Genome Sequence of Bacillus vietnamensis UCD-SED5.</title>
        <authorList>
            <person name="Lee R.D."/>
            <person name="Jospin G."/>
            <person name="Lang J.M."/>
            <person name="Coil D.A."/>
            <person name="Eisen J.A."/>
        </authorList>
    </citation>
    <scope>NUCLEOTIDE SEQUENCE [LARGE SCALE GENOMIC DNA]</scope>
    <source>
        <strain evidence="3 4">UCD-SED5</strain>
    </source>
</reference>
<dbReference type="Pfam" id="PF01593">
    <property type="entry name" value="Amino_oxidase"/>
    <property type="match status" value="2"/>
</dbReference>
<dbReference type="GO" id="GO:0016491">
    <property type="term" value="F:oxidoreductase activity"/>
    <property type="evidence" value="ECO:0007669"/>
    <property type="project" value="InterPro"/>
</dbReference>
<dbReference type="EMBL" id="LIXZ01000022">
    <property type="protein sequence ID" value="KPL57954.1"/>
    <property type="molecule type" value="Genomic_DNA"/>
</dbReference>
<dbReference type="PRINTS" id="PR00420">
    <property type="entry name" value="RNGMNOXGNASE"/>
</dbReference>
<dbReference type="AlphaFoldDB" id="A0A0N8GGA5"/>